<sequence>MKIKTRFAPSPTGYLHVGGARTALYSWLFARNHGGEFVLR</sequence>
<evidence type="ECO:0000256" key="3">
    <source>
        <dbReference type="ARBA" id="ARBA00022840"/>
    </source>
</evidence>
<keyword evidence="3" id="KW-0067">ATP-binding</keyword>
<dbReference type="Proteomes" id="UP000436858">
    <property type="component" value="Unassembled WGS sequence"/>
</dbReference>
<comment type="caution">
    <text evidence="6">The sequence shown here is derived from an EMBL/GenBank/DDBJ whole genome shotgun (WGS) entry which is preliminary data.</text>
</comment>
<name>A0A6I0SAH1_BACT4</name>
<dbReference type="Pfam" id="PF00749">
    <property type="entry name" value="tRNA-synt_1c"/>
    <property type="match status" value="1"/>
</dbReference>
<keyword evidence="4" id="KW-0030">Aminoacyl-tRNA synthetase</keyword>
<dbReference type="PANTHER" id="PTHR43311:SF2">
    <property type="entry name" value="GLUTAMATE--TRNA LIGASE, MITOCHONDRIAL-RELATED"/>
    <property type="match status" value="1"/>
</dbReference>
<dbReference type="PROSITE" id="PS00178">
    <property type="entry name" value="AA_TRNA_LIGASE_I"/>
    <property type="match status" value="1"/>
</dbReference>
<dbReference type="InterPro" id="IPR000924">
    <property type="entry name" value="Glu/Gln-tRNA-synth"/>
</dbReference>
<dbReference type="GO" id="GO:0006424">
    <property type="term" value="P:glutamyl-tRNA aminoacylation"/>
    <property type="evidence" value="ECO:0007669"/>
    <property type="project" value="TreeGrafter"/>
</dbReference>
<evidence type="ECO:0000259" key="5">
    <source>
        <dbReference type="Pfam" id="PF00749"/>
    </source>
</evidence>
<feature type="domain" description="Glutamyl/glutaminyl-tRNA synthetase class Ib catalytic" evidence="5">
    <location>
        <begin position="2"/>
        <end position="40"/>
    </location>
</feature>
<organism evidence="6 7">
    <name type="scientific">Bacteroides thetaiotaomicron</name>
    <dbReference type="NCBI Taxonomy" id="818"/>
    <lineage>
        <taxon>Bacteria</taxon>
        <taxon>Pseudomonadati</taxon>
        <taxon>Bacteroidota</taxon>
        <taxon>Bacteroidia</taxon>
        <taxon>Bacteroidales</taxon>
        <taxon>Bacteroidaceae</taxon>
        <taxon>Bacteroides</taxon>
    </lineage>
</organism>
<dbReference type="GO" id="GO:0005524">
    <property type="term" value="F:ATP binding"/>
    <property type="evidence" value="ECO:0007669"/>
    <property type="project" value="UniProtKB-KW"/>
</dbReference>
<dbReference type="GO" id="GO:0004818">
    <property type="term" value="F:glutamate-tRNA ligase activity"/>
    <property type="evidence" value="ECO:0007669"/>
    <property type="project" value="TreeGrafter"/>
</dbReference>
<dbReference type="Gene3D" id="3.40.50.620">
    <property type="entry name" value="HUPs"/>
    <property type="match status" value="1"/>
</dbReference>
<dbReference type="InterPro" id="IPR001412">
    <property type="entry name" value="aa-tRNA-synth_I_CS"/>
</dbReference>
<dbReference type="InterPro" id="IPR049940">
    <property type="entry name" value="GluQ/Sye"/>
</dbReference>
<keyword evidence="1" id="KW-0436">Ligase</keyword>
<keyword evidence="2" id="KW-0547">Nucleotide-binding</keyword>
<evidence type="ECO:0000256" key="4">
    <source>
        <dbReference type="ARBA" id="ARBA00023146"/>
    </source>
</evidence>
<evidence type="ECO:0000313" key="6">
    <source>
        <dbReference type="EMBL" id="KAB4457507.1"/>
    </source>
</evidence>
<dbReference type="GO" id="GO:0005829">
    <property type="term" value="C:cytosol"/>
    <property type="evidence" value="ECO:0007669"/>
    <property type="project" value="TreeGrafter"/>
</dbReference>
<dbReference type="InterPro" id="IPR020058">
    <property type="entry name" value="Glu/Gln-tRNA-synth_Ib_cat-dom"/>
</dbReference>
<evidence type="ECO:0000313" key="7">
    <source>
        <dbReference type="Proteomes" id="UP000436858"/>
    </source>
</evidence>
<evidence type="ECO:0000256" key="2">
    <source>
        <dbReference type="ARBA" id="ARBA00022741"/>
    </source>
</evidence>
<feature type="non-terminal residue" evidence="6">
    <location>
        <position position="40"/>
    </location>
</feature>
<accession>A0A6I0SAH1</accession>
<dbReference type="EMBL" id="WCRY01000229">
    <property type="protein sequence ID" value="KAB4457507.1"/>
    <property type="molecule type" value="Genomic_DNA"/>
</dbReference>
<dbReference type="PANTHER" id="PTHR43311">
    <property type="entry name" value="GLUTAMATE--TRNA LIGASE"/>
    <property type="match status" value="1"/>
</dbReference>
<gene>
    <name evidence="6" type="ORF">GAN91_30185</name>
</gene>
<proteinExistence type="predicted"/>
<evidence type="ECO:0000256" key="1">
    <source>
        <dbReference type="ARBA" id="ARBA00022598"/>
    </source>
</evidence>
<dbReference type="InterPro" id="IPR014729">
    <property type="entry name" value="Rossmann-like_a/b/a_fold"/>
</dbReference>
<dbReference type="AlphaFoldDB" id="A0A6I0SAH1"/>
<protein>
    <recommendedName>
        <fullName evidence="5">Glutamyl/glutaminyl-tRNA synthetase class Ib catalytic domain-containing protein</fullName>
    </recommendedName>
</protein>
<dbReference type="SUPFAM" id="SSF52374">
    <property type="entry name" value="Nucleotidylyl transferase"/>
    <property type="match status" value="1"/>
</dbReference>
<reference evidence="6 7" key="1">
    <citation type="journal article" date="2019" name="Nat. Med.">
        <title>A library of human gut bacterial isolates paired with longitudinal multiomics data enables mechanistic microbiome research.</title>
        <authorList>
            <person name="Poyet M."/>
            <person name="Groussin M."/>
            <person name="Gibbons S.M."/>
            <person name="Avila-Pacheco J."/>
            <person name="Jiang X."/>
            <person name="Kearney S.M."/>
            <person name="Perrotta A.R."/>
            <person name="Berdy B."/>
            <person name="Zhao S."/>
            <person name="Lieberman T.D."/>
            <person name="Swanson P.K."/>
            <person name="Smith M."/>
            <person name="Roesemann S."/>
            <person name="Alexander J.E."/>
            <person name="Rich S.A."/>
            <person name="Livny J."/>
            <person name="Vlamakis H."/>
            <person name="Clish C."/>
            <person name="Bullock K."/>
            <person name="Deik A."/>
            <person name="Scott J."/>
            <person name="Pierce K.A."/>
            <person name="Xavier R.J."/>
            <person name="Alm E.J."/>
        </authorList>
    </citation>
    <scope>NUCLEOTIDE SEQUENCE [LARGE SCALE GENOMIC DNA]</scope>
    <source>
        <strain evidence="6 7">BIOML-A162</strain>
    </source>
</reference>
<dbReference type="PRINTS" id="PR00987">
    <property type="entry name" value="TRNASYNTHGLU"/>
</dbReference>